<feature type="region of interest" description="Disordered" evidence="1">
    <location>
        <begin position="257"/>
        <end position="295"/>
    </location>
</feature>
<evidence type="ECO:0000259" key="2">
    <source>
        <dbReference type="Pfam" id="PF20700"/>
    </source>
</evidence>
<dbReference type="Proteomes" id="UP000801492">
    <property type="component" value="Unassembled WGS sequence"/>
</dbReference>
<keyword evidence="4" id="KW-1185">Reference proteome</keyword>
<evidence type="ECO:0000256" key="1">
    <source>
        <dbReference type="SAM" id="MobiDB-lite"/>
    </source>
</evidence>
<evidence type="ECO:0000313" key="4">
    <source>
        <dbReference type="Proteomes" id="UP000801492"/>
    </source>
</evidence>
<feature type="compositionally biased region" description="Basic and acidic residues" evidence="1">
    <location>
        <begin position="257"/>
        <end position="271"/>
    </location>
</feature>
<dbReference type="InterPro" id="IPR049012">
    <property type="entry name" value="Mutator_transp_dom"/>
</dbReference>
<dbReference type="AlphaFoldDB" id="A0A8K0DE13"/>
<dbReference type="Pfam" id="PF20700">
    <property type="entry name" value="Mutator"/>
    <property type="match status" value="2"/>
</dbReference>
<feature type="domain" description="Mutator-like transposase" evidence="2">
    <location>
        <begin position="1"/>
        <end position="61"/>
    </location>
</feature>
<proteinExistence type="predicted"/>
<dbReference type="EMBL" id="VTPC01001566">
    <property type="protein sequence ID" value="KAF2901518.1"/>
    <property type="molecule type" value="Genomic_DNA"/>
</dbReference>
<comment type="caution">
    <text evidence="3">The sequence shown here is derived from an EMBL/GenBank/DDBJ whole genome shotgun (WGS) entry which is preliminary data.</text>
</comment>
<protein>
    <recommendedName>
        <fullName evidence="2">Mutator-like transposase domain-containing protein</fullName>
    </recommendedName>
</protein>
<feature type="domain" description="Mutator-like transposase" evidence="2">
    <location>
        <begin position="122"/>
        <end position="261"/>
    </location>
</feature>
<organism evidence="3 4">
    <name type="scientific">Ignelater luminosus</name>
    <name type="common">Cucubano</name>
    <name type="synonym">Pyrophorus luminosus</name>
    <dbReference type="NCBI Taxonomy" id="2038154"/>
    <lineage>
        <taxon>Eukaryota</taxon>
        <taxon>Metazoa</taxon>
        <taxon>Ecdysozoa</taxon>
        <taxon>Arthropoda</taxon>
        <taxon>Hexapoda</taxon>
        <taxon>Insecta</taxon>
        <taxon>Pterygota</taxon>
        <taxon>Neoptera</taxon>
        <taxon>Endopterygota</taxon>
        <taxon>Coleoptera</taxon>
        <taxon>Polyphaga</taxon>
        <taxon>Elateriformia</taxon>
        <taxon>Elateroidea</taxon>
        <taxon>Elateridae</taxon>
        <taxon>Agrypninae</taxon>
        <taxon>Pyrophorini</taxon>
        <taxon>Ignelater</taxon>
    </lineage>
</organism>
<dbReference type="OrthoDB" id="6431392at2759"/>
<evidence type="ECO:0000313" key="3">
    <source>
        <dbReference type="EMBL" id="KAF2901518.1"/>
    </source>
</evidence>
<gene>
    <name evidence="3" type="ORF">ILUMI_04670</name>
</gene>
<name>A0A8K0DE13_IGNLU</name>
<accession>A0A8K0DE13</accession>
<feature type="compositionally biased region" description="Basic and acidic residues" evidence="1">
    <location>
        <begin position="282"/>
        <end position="295"/>
    </location>
</feature>
<sequence>MCNIENTFATEPDTDVVHVNKAAVCGTLAIGAGYSHLTELCSSLNIPSIAQRKSKSNTADMPCNSNSEVSKIENAANMLPVQEPENMDGIDAEIDDNGSENLSELEVVTDTINEEPLFAPTGRRLFDIGFLFQQILKSERHTPFDYSIIDMSVISESRHGLQSTFLLKCKNCGIIKRISNENVHHEDRLDINLSITLAVVSTGVGYSQIEKIAASIDMPMMSDTTYQKFHESVSVTIHETAWKIMEKAERMEAELAKELEEKPRIDNKDAGNDYGPNAAETDISKEEWHLRSKEF</sequence>
<reference evidence="3" key="1">
    <citation type="submission" date="2019-08" db="EMBL/GenBank/DDBJ databases">
        <title>The genome of the North American firefly Photinus pyralis.</title>
        <authorList>
            <consortium name="Photinus pyralis genome working group"/>
            <person name="Fallon T.R."/>
            <person name="Sander Lower S.E."/>
            <person name="Weng J.-K."/>
        </authorList>
    </citation>
    <scope>NUCLEOTIDE SEQUENCE</scope>
    <source>
        <strain evidence="3">TRF0915ILg1</strain>
        <tissue evidence="3">Whole body</tissue>
    </source>
</reference>